<protein>
    <recommendedName>
        <fullName evidence="6">Penicillin-binding protein transpeptidase domain-containing protein</fullName>
    </recommendedName>
</protein>
<evidence type="ECO:0000259" key="4">
    <source>
        <dbReference type="Pfam" id="PF03717"/>
    </source>
</evidence>
<dbReference type="Pfam" id="PF00905">
    <property type="entry name" value="Transpeptidase"/>
    <property type="match status" value="1"/>
</dbReference>
<evidence type="ECO:0000256" key="2">
    <source>
        <dbReference type="ARBA" id="ARBA00023136"/>
    </source>
</evidence>
<dbReference type="SUPFAM" id="SSF56519">
    <property type="entry name" value="Penicillin binding protein dimerisation domain"/>
    <property type="match status" value="1"/>
</dbReference>
<comment type="subcellular location">
    <subcellularLocation>
        <location evidence="1">Membrane</location>
    </subcellularLocation>
</comment>
<dbReference type="InterPro" id="IPR005311">
    <property type="entry name" value="PBP_dimer"/>
</dbReference>
<reference evidence="5" key="1">
    <citation type="submission" date="2018-05" db="EMBL/GenBank/DDBJ databases">
        <authorList>
            <person name="Lanie J.A."/>
            <person name="Ng W.-L."/>
            <person name="Kazmierczak K.M."/>
            <person name="Andrzejewski T.M."/>
            <person name="Davidsen T.M."/>
            <person name="Wayne K.J."/>
            <person name="Tettelin H."/>
            <person name="Glass J.I."/>
            <person name="Rusch D."/>
            <person name="Podicherti R."/>
            <person name="Tsui H.-C.T."/>
            <person name="Winkler M.E."/>
        </authorList>
    </citation>
    <scope>NUCLEOTIDE SEQUENCE</scope>
</reference>
<accession>A0A381QMF5</accession>
<dbReference type="InterPro" id="IPR036138">
    <property type="entry name" value="PBP_dimer_sf"/>
</dbReference>
<name>A0A381QMF5_9ZZZZ</name>
<dbReference type="Gene3D" id="3.40.710.10">
    <property type="entry name" value="DD-peptidase/beta-lactamase superfamily"/>
    <property type="match status" value="1"/>
</dbReference>
<dbReference type="GO" id="GO:0071555">
    <property type="term" value="P:cell wall organization"/>
    <property type="evidence" value="ECO:0007669"/>
    <property type="project" value="TreeGrafter"/>
</dbReference>
<dbReference type="GO" id="GO:0008658">
    <property type="term" value="F:penicillin binding"/>
    <property type="evidence" value="ECO:0007669"/>
    <property type="project" value="InterPro"/>
</dbReference>
<dbReference type="InterPro" id="IPR001460">
    <property type="entry name" value="PCN-bd_Tpept"/>
</dbReference>
<dbReference type="Gene3D" id="3.30.450.330">
    <property type="match status" value="1"/>
</dbReference>
<dbReference type="PANTHER" id="PTHR30627">
    <property type="entry name" value="PEPTIDOGLYCAN D,D-TRANSPEPTIDASE"/>
    <property type="match status" value="1"/>
</dbReference>
<keyword evidence="2" id="KW-0472">Membrane</keyword>
<organism evidence="5">
    <name type="scientific">marine metagenome</name>
    <dbReference type="NCBI Taxonomy" id="408172"/>
    <lineage>
        <taxon>unclassified sequences</taxon>
        <taxon>metagenomes</taxon>
        <taxon>ecological metagenomes</taxon>
    </lineage>
</organism>
<feature type="domain" description="Penicillin-binding protein dimerisation" evidence="4">
    <location>
        <begin position="59"/>
        <end position="196"/>
    </location>
</feature>
<dbReference type="SUPFAM" id="SSF56601">
    <property type="entry name" value="beta-lactamase/transpeptidase-like"/>
    <property type="match status" value="1"/>
</dbReference>
<dbReference type="Gene3D" id="1.10.150.770">
    <property type="match status" value="1"/>
</dbReference>
<dbReference type="EMBL" id="UINC01001415">
    <property type="protein sequence ID" value="SUZ80124.1"/>
    <property type="molecule type" value="Genomic_DNA"/>
</dbReference>
<dbReference type="PANTHER" id="PTHR30627:SF1">
    <property type="entry name" value="PEPTIDOGLYCAN D,D-TRANSPEPTIDASE FTSI"/>
    <property type="match status" value="1"/>
</dbReference>
<dbReference type="Pfam" id="PF03717">
    <property type="entry name" value="PBP_dimer"/>
    <property type="match status" value="1"/>
</dbReference>
<dbReference type="InterPro" id="IPR050515">
    <property type="entry name" value="Beta-lactam/transpept"/>
</dbReference>
<evidence type="ECO:0000256" key="1">
    <source>
        <dbReference type="ARBA" id="ARBA00004370"/>
    </source>
</evidence>
<dbReference type="AlphaFoldDB" id="A0A381QMF5"/>
<gene>
    <name evidence="5" type="ORF">METZ01_LOCUS32978</name>
</gene>
<evidence type="ECO:0000259" key="3">
    <source>
        <dbReference type="Pfam" id="PF00905"/>
    </source>
</evidence>
<dbReference type="GO" id="GO:0005886">
    <property type="term" value="C:plasma membrane"/>
    <property type="evidence" value="ECO:0007669"/>
    <property type="project" value="TreeGrafter"/>
</dbReference>
<dbReference type="InterPro" id="IPR012338">
    <property type="entry name" value="Beta-lactam/transpept-like"/>
</dbReference>
<proteinExistence type="predicted"/>
<evidence type="ECO:0008006" key="6">
    <source>
        <dbReference type="Google" id="ProtNLM"/>
    </source>
</evidence>
<dbReference type="Gene3D" id="3.90.1310.10">
    <property type="entry name" value="Penicillin-binding protein 2a (Domain 2)"/>
    <property type="match status" value="1"/>
</dbReference>
<feature type="domain" description="Penicillin-binding protein transpeptidase" evidence="3">
    <location>
        <begin position="246"/>
        <end position="565"/>
    </location>
</feature>
<sequence length="594" mass="66017">MNRSPRFQLYSFKTRLLTVLVAFILCFLAVLGRVFYLQILKADYYTDKAKSQHERTVTLEPRRGRILDKNGRILAVSIQLKSLFAKPGQIDSPTRAARLLSPILNTPYHKLLIELKSKSNFVWIKRKLPPDQTKQVQKLNLSGIDFIEEFRRFYPNGNFAGQLLGYTGIDSQGLEGVENKYESLLAGKPAAYIVEKEGMYRTVPLSNIPKIIPDQYALHLTIDSTIQHFAEKALRDGVIKTRADRGSVIALHSKTGAILAMASYPGFDPNRYQQYSRALQLNRTTTSGYEPGSTFKMVTIAAALNEGMISPDQEFFCENGKYKIGRNLVRDTSPHGIMTLKQVLKKSSNICAAKIGMSMSPAKFHEYILRFGFGQRPNSGVAAEASGRVISPKKWQTIDHANISFGQAILVSPLQMVSAANVFANEGQWVPPYIVEHLRDNNGKKLQEIKDNNGKLIQSFGKGVRSAVVEASVAALVKEYLVSVTQQGGTAEQAAIKGYQIAGKTGTSQIYDQQMGRYSNTRYIASFVGFAPASEPLVTVLVVVEQPRTSYYGGSVAAPIFKEIVQRTLLFEDVLPFPEESNTDSSFQGKTVKR</sequence>
<evidence type="ECO:0000313" key="5">
    <source>
        <dbReference type="EMBL" id="SUZ80124.1"/>
    </source>
</evidence>